<dbReference type="AlphaFoldDB" id="A0A317XSM0"/>
<name>A0A317XSM0_9BASI</name>
<dbReference type="OrthoDB" id="2400485at2759"/>
<protein>
    <recommendedName>
        <fullName evidence="5">SnoaL-like domain-containing protein</fullName>
    </recommendedName>
</protein>
<reference evidence="3 4" key="1">
    <citation type="journal article" date="2018" name="Mol. Biol. Evol.">
        <title>Broad Genomic Sampling Reveals a Smut Pathogenic Ancestry of the Fungal Clade Ustilaginomycotina.</title>
        <authorList>
            <person name="Kijpornyongpan T."/>
            <person name="Mondo S.J."/>
            <person name="Barry K."/>
            <person name="Sandor L."/>
            <person name="Lee J."/>
            <person name="Lipzen A."/>
            <person name="Pangilinan J."/>
            <person name="LaButti K."/>
            <person name="Hainaut M."/>
            <person name="Henrissat B."/>
            <person name="Grigoriev I.V."/>
            <person name="Spatafora J.W."/>
            <person name="Aime M.C."/>
        </authorList>
    </citation>
    <scope>NUCLEOTIDE SEQUENCE [LARGE SCALE GENOMIC DNA]</scope>
    <source>
        <strain evidence="3 4">MCA 3645</strain>
    </source>
</reference>
<dbReference type="InParanoid" id="A0A317XSM0"/>
<dbReference type="PANTHER" id="PTHR34213:SF2">
    <property type="entry name" value="NUCLEAR TRANSPORT FACTOR 2 (NTF2) FAMILY PROTEIN"/>
    <property type="match status" value="1"/>
</dbReference>
<organism evidence="3 4">
    <name type="scientific">Testicularia cyperi</name>
    <dbReference type="NCBI Taxonomy" id="1882483"/>
    <lineage>
        <taxon>Eukaryota</taxon>
        <taxon>Fungi</taxon>
        <taxon>Dikarya</taxon>
        <taxon>Basidiomycota</taxon>
        <taxon>Ustilaginomycotina</taxon>
        <taxon>Ustilaginomycetes</taxon>
        <taxon>Ustilaginales</taxon>
        <taxon>Anthracoideaceae</taxon>
        <taxon>Testicularia</taxon>
    </lineage>
</organism>
<gene>
    <name evidence="3" type="ORF">BCV70DRAFT_200459</name>
</gene>
<evidence type="ECO:0000313" key="3">
    <source>
        <dbReference type="EMBL" id="PWZ00301.1"/>
    </source>
</evidence>
<feature type="region of interest" description="Disordered" evidence="1">
    <location>
        <begin position="87"/>
        <end position="134"/>
    </location>
</feature>
<evidence type="ECO:0000313" key="4">
    <source>
        <dbReference type="Proteomes" id="UP000246740"/>
    </source>
</evidence>
<dbReference type="Proteomes" id="UP000246740">
    <property type="component" value="Unassembled WGS sequence"/>
</dbReference>
<accession>A0A317XSM0</accession>
<keyword evidence="4" id="KW-1185">Reference proteome</keyword>
<dbReference type="PANTHER" id="PTHR34213">
    <property type="entry name" value="NUCLEAR TRANSPORT FACTOR 2 (NTF2) FAMILY PROTEIN"/>
    <property type="match status" value="1"/>
</dbReference>
<proteinExistence type="predicted"/>
<sequence length="295" mass="31788">MRISARLSLSLPLVALVLSQSATPAVSASALRAGSTATTATTARTAAAAFFALAGVSASSNTNVDSNAQGGGKPVAQRAFRLGRAAAGLNTQPPPGSLPHKAQYSTSTMSSSTTSQSPSLPAQDQSFPGFESTPLIEPDSSTAQLIQDAQDLFGAKPTPQIFTRSWSPHATFADPICHANGAKQYLPQWYGMPAAFAQSTTLAWKLIRQDPDRVEYVQKQHYKVKGLGTEKTMVSTVYMERDPQTNKITRFEDRWNHKPLGGAFSWPFRRLNAVTMPFLVGVPQDTKEMIDRSDL</sequence>
<keyword evidence="2" id="KW-0732">Signal</keyword>
<dbReference type="STRING" id="1882483.A0A317XSM0"/>
<evidence type="ECO:0008006" key="5">
    <source>
        <dbReference type="Google" id="ProtNLM"/>
    </source>
</evidence>
<evidence type="ECO:0000256" key="1">
    <source>
        <dbReference type="SAM" id="MobiDB-lite"/>
    </source>
</evidence>
<feature type="signal peptide" evidence="2">
    <location>
        <begin position="1"/>
        <end position="19"/>
    </location>
</feature>
<feature type="compositionally biased region" description="Low complexity" evidence="1">
    <location>
        <begin position="105"/>
        <end position="119"/>
    </location>
</feature>
<dbReference type="EMBL" id="KZ819193">
    <property type="protein sequence ID" value="PWZ00301.1"/>
    <property type="molecule type" value="Genomic_DNA"/>
</dbReference>
<feature type="chain" id="PRO_5016388462" description="SnoaL-like domain-containing protein" evidence="2">
    <location>
        <begin position="20"/>
        <end position="295"/>
    </location>
</feature>
<evidence type="ECO:0000256" key="2">
    <source>
        <dbReference type="SAM" id="SignalP"/>
    </source>
</evidence>